<dbReference type="NCBIfam" id="TIGR00121">
    <property type="entry name" value="birA_ligase"/>
    <property type="match status" value="1"/>
</dbReference>
<dbReference type="SUPFAM" id="SSF55681">
    <property type="entry name" value="Class II aaRS and biotin synthetases"/>
    <property type="match status" value="1"/>
</dbReference>
<evidence type="ECO:0000256" key="3">
    <source>
        <dbReference type="ARBA" id="ARBA00022840"/>
    </source>
</evidence>
<keyword evidence="6" id="KW-0238">DNA-binding</keyword>
<dbReference type="PROSITE" id="PS51733">
    <property type="entry name" value="BPL_LPL_CATALYTIC"/>
    <property type="match status" value="1"/>
</dbReference>
<feature type="binding site" evidence="6">
    <location>
        <position position="115"/>
    </location>
    <ligand>
        <name>biotin</name>
        <dbReference type="ChEBI" id="CHEBI:57586"/>
    </ligand>
</feature>
<dbReference type="Pfam" id="PF02237">
    <property type="entry name" value="BPL_C"/>
    <property type="match status" value="1"/>
</dbReference>
<dbReference type="InterPro" id="IPR030855">
    <property type="entry name" value="Bifunct_BirA"/>
</dbReference>
<feature type="binding site" evidence="6">
    <location>
        <begin position="91"/>
        <end position="93"/>
    </location>
    <ligand>
        <name>biotin</name>
        <dbReference type="ChEBI" id="CHEBI:57586"/>
    </ligand>
</feature>
<keyword evidence="9" id="KW-1185">Reference proteome</keyword>
<dbReference type="Pfam" id="PF03099">
    <property type="entry name" value="BPL_LplA_LipB"/>
    <property type="match status" value="1"/>
</dbReference>
<name>A0ABU9TUI2_9GAMM</name>
<evidence type="ECO:0000259" key="7">
    <source>
        <dbReference type="PROSITE" id="PS51733"/>
    </source>
</evidence>
<dbReference type="PANTHER" id="PTHR12835">
    <property type="entry name" value="BIOTIN PROTEIN LIGASE"/>
    <property type="match status" value="1"/>
</dbReference>
<keyword evidence="6" id="KW-0805">Transcription regulation</keyword>
<dbReference type="SUPFAM" id="SSF50037">
    <property type="entry name" value="C-terminal domain of transcriptional repressors"/>
    <property type="match status" value="1"/>
</dbReference>
<gene>
    <name evidence="6 8" type="primary">birA</name>
    <name evidence="8" type="ORF">WNY58_12270</name>
</gene>
<keyword evidence="1 6" id="KW-0436">Ligase</keyword>
<proteinExistence type="inferred from homology"/>
<evidence type="ECO:0000256" key="6">
    <source>
        <dbReference type="HAMAP-Rule" id="MF_00978"/>
    </source>
</evidence>
<dbReference type="Proteomes" id="UP001449225">
    <property type="component" value="Unassembled WGS sequence"/>
</dbReference>
<evidence type="ECO:0000313" key="9">
    <source>
        <dbReference type="Proteomes" id="UP001449225"/>
    </source>
</evidence>
<dbReference type="NCBIfam" id="NF008847">
    <property type="entry name" value="PRK11886.1-2"/>
    <property type="match status" value="1"/>
</dbReference>
<keyword evidence="3 6" id="KW-0067">ATP-binding</keyword>
<sequence>MTIRSLLSILADGKFHSGRELGDEVGISRSAIWKHMRRFEDGGLEIFSVKGRGYRVPGGLELLDIERINQGLLPEVKALIGCPDLQLSTESTNELAMKASQQGDCHGRLFLAEQQNAGRGRRGREWVSPFARNLYFSLVWRFEQGVAALEGLSLLVGLAVVRAMEKMDINGVELKWPNDLLYQNKKLAGILLEVHGEASGQCQVVIGVGINVEMSQAFSDAIDQPWTDLKTIAGDVVSRNTLLAVILNELVVCLGDFEKNGFSGLVDEWQSRHAMQNEAIILQIGQELVEGVCRGVDGSGALLLQSPAGVKAYHGGEISIRRSV</sequence>
<feature type="binding site" evidence="6">
    <location>
        <begin position="119"/>
        <end position="121"/>
    </location>
    <ligand>
        <name>biotin</name>
        <dbReference type="ChEBI" id="CHEBI:57586"/>
    </ligand>
</feature>
<dbReference type="InterPro" id="IPR045864">
    <property type="entry name" value="aa-tRNA-synth_II/BPL/LPL"/>
</dbReference>
<organism evidence="8 9">
    <name type="scientific">Neptuniibacter pectenicola</name>
    <dbReference type="NCBI Taxonomy" id="1806669"/>
    <lineage>
        <taxon>Bacteria</taxon>
        <taxon>Pseudomonadati</taxon>
        <taxon>Pseudomonadota</taxon>
        <taxon>Gammaproteobacteria</taxon>
        <taxon>Oceanospirillales</taxon>
        <taxon>Oceanospirillaceae</taxon>
        <taxon>Neptuniibacter</taxon>
    </lineage>
</organism>
<keyword evidence="6" id="KW-0804">Transcription</keyword>
<accession>A0ABU9TUI2</accession>
<reference evidence="8 9" key="1">
    <citation type="submission" date="2024-03" db="EMBL/GenBank/DDBJ databases">
        <title>Community enrichment and isolation of bacterial strains for fucoidan degradation.</title>
        <authorList>
            <person name="Sichert A."/>
        </authorList>
    </citation>
    <scope>NUCLEOTIDE SEQUENCE [LARGE SCALE GENOMIC DNA]</scope>
    <source>
        <strain evidence="8 9">AS76</strain>
    </source>
</reference>
<dbReference type="GO" id="GO:0004077">
    <property type="term" value="F:biotin--[biotin carboxyl-carrier protein] ligase activity"/>
    <property type="evidence" value="ECO:0007669"/>
    <property type="project" value="UniProtKB-EC"/>
</dbReference>
<dbReference type="InterPro" id="IPR011991">
    <property type="entry name" value="ArsR-like_HTH"/>
</dbReference>
<dbReference type="InterPro" id="IPR004408">
    <property type="entry name" value="Biotin_CoA_COase_ligase"/>
</dbReference>
<comment type="caution">
    <text evidence="8">The sequence shown here is derived from an EMBL/GenBank/DDBJ whole genome shotgun (WGS) entry which is preliminary data.</text>
</comment>
<dbReference type="Gene3D" id="3.30.930.10">
    <property type="entry name" value="Bira Bifunctional Protein, Domain 2"/>
    <property type="match status" value="1"/>
</dbReference>
<keyword evidence="4 6" id="KW-0092">Biotin</keyword>
<dbReference type="InterPro" id="IPR004143">
    <property type="entry name" value="BPL_LPL_catalytic"/>
</dbReference>
<feature type="binding site" evidence="6">
    <location>
        <position position="186"/>
    </location>
    <ligand>
        <name>biotin</name>
        <dbReference type="ChEBI" id="CHEBI:57586"/>
    </ligand>
</feature>
<dbReference type="EMBL" id="JBBMRA010000011">
    <property type="protein sequence ID" value="MEM5537168.1"/>
    <property type="molecule type" value="Genomic_DNA"/>
</dbReference>
<evidence type="ECO:0000256" key="1">
    <source>
        <dbReference type="ARBA" id="ARBA00022598"/>
    </source>
</evidence>
<evidence type="ECO:0000256" key="4">
    <source>
        <dbReference type="ARBA" id="ARBA00023267"/>
    </source>
</evidence>
<dbReference type="SUPFAM" id="SSF46785">
    <property type="entry name" value="Winged helix' DNA-binding domain"/>
    <property type="match status" value="1"/>
</dbReference>
<comment type="function">
    <text evidence="6">Acts both as a biotin--[acetyl-CoA-carboxylase] ligase and a biotin-operon repressor. In the presence of ATP, BirA activates biotin to form the BirA-biotinyl-5'-adenylate (BirA-bio-5'-AMP or holoBirA) complex. HoloBirA can either transfer the biotinyl moiety to the biotin carboxyl carrier protein (BCCP) subunit of acetyl-CoA carboxylase, or bind to the biotin operator site and inhibit transcription of the operon.</text>
</comment>
<dbReference type="EC" id="6.3.4.15" evidence="6"/>
<dbReference type="InterPro" id="IPR008988">
    <property type="entry name" value="Transcriptional_repressor_C"/>
</dbReference>
<keyword evidence="2 6" id="KW-0547">Nucleotide-binding</keyword>
<dbReference type="PANTHER" id="PTHR12835:SF5">
    <property type="entry name" value="BIOTIN--PROTEIN LIGASE"/>
    <property type="match status" value="1"/>
</dbReference>
<dbReference type="RefSeq" id="WP_342854669.1">
    <property type="nucleotide sequence ID" value="NZ_JBBMRA010000011.1"/>
</dbReference>
<feature type="domain" description="BPL/LPL catalytic" evidence="7">
    <location>
        <begin position="66"/>
        <end position="258"/>
    </location>
</feature>
<dbReference type="InterPro" id="IPR003142">
    <property type="entry name" value="BPL_C"/>
</dbReference>
<comment type="similarity">
    <text evidence="6">Belongs to the biotin--protein ligase family.</text>
</comment>
<dbReference type="HAMAP" id="MF_00978">
    <property type="entry name" value="Bifunct_BirA"/>
    <property type="match status" value="1"/>
</dbReference>
<comment type="catalytic activity">
    <reaction evidence="5 6">
        <text>biotin + L-lysyl-[protein] + ATP = N(6)-biotinyl-L-lysyl-[protein] + AMP + diphosphate + H(+)</text>
        <dbReference type="Rhea" id="RHEA:11756"/>
        <dbReference type="Rhea" id="RHEA-COMP:9752"/>
        <dbReference type="Rhea" id="RHEA-COMP:10505"/>
        <dbReference type="ChEBI" id="CHEBI:15378"/>
        <dbReference type="ChEBI" id="CHEBI:29969"/>
        <dbReference type="ChEBI" id="CHEBI:30616"/>
        <dbReference type="ChEBI" id="CHEBI:33019"/>
        <dbReference type="ChEBI" id="CHEBI:57586"/>
        <dbReference type="ChEBI" id="CHEBI:83144"/>
        <dbReference type="ChEBI" id="CHEBI:456215"/>
        <dbReference type="EC" id="6.3.4.15"/>
    </reaction>
</comment>
<dbReference type="InterPro" id="IPR013196">
    <property type="entry name" value="HTH_11"/>
</dbReference>
<evidence type="ECO:0000256" key="5">
    <source>
        <dbReference type="ARBA" id="ARBA00047846"/>
    </source>
</evidence>
<dbReference type="Gene3D" id="1.10.10.10">
    <property type="entry name" value="Winged helix-like DNA-binding domain superfamily/Winged helix DNA-binding domain"/>
    <property type="match status" value="1"/>
</dbReference>
<dbReference type="CDD" id="cd00090">
    <property type="entry name" value="HTH_ARSR"/>
    <property type="match status" value="1"/>
</dbReference>
<dbReference type="InterPro" id="IPR036388">
    <property type="entry name" value="WH-like_DNA-bd_sf"/>
</dbReference>
<feature type="DNA-binding region" description="H-T-H motif" evidence="6">
    <location>
        <begin position="18"/>
        <end position="37"/>
    </location>
</feature>
<evidence type="ECO:0000313" key="8">
    <source>
        <dbReference type="EMBL" id="MEM5537168.1"/>
    </source>
</evidence>
<dbReference type="Gene3D" id="2.30.30.100">
    <property type="match status" value="1"/>
</dbReference>
<protein>
    <recommendedName>
        <fullName evidence="6">Bifunctional ligase/repressor BirA</fullName>
    </recommendedName>
    <alternativeName>
        <fullName evidence="6">Biotin operon repressor</fullName>
    </alternativeName>
    <alternativeName>
        <fullName evidence="6">Biotin--[acetyl-CoA-carboxylase] ligase</fullName>
        <ecNumber evidence="6">6.3.4.15</ecNumber>
    </alternativeName>
    <alternativeName>
        <fullName evidence="6">Biotin--protein ligase</fullName>
    </alternativeName>
    <alternativeName>
        <fullName evidence="6">Biotin-[acetyl-CoA carboxylase] synthetase</fullName>
    </alternativeName>
</protein>
<evidence type="ECO:0000256" key="2">
    <source>
        <dbReference type="ARBA" id="ARBA00022741"/>
    </source>
</evidence>
<keyword evidence="6" id="KW-0678">Repressor</keyword>
<dbReference type="InterPro" id="IPR036390">
    <property type="entry name" value="WH_DNA-bd_sf"/>
</dbReference>
<dbReference type="Pfam" id="PF08279">
    <property type="entry name" value="HTH_11"/>
    <property type="match status" value="1"/>
</dbReference>
<dbReference type="CDD" id="cd16442">
    <property type="entry name" value="BPL"/>
    <property type="match status" value="1"/>
</dbReference>